<protein>
    <submittedName>
        <fullName evidence="6">N-acetylmuramoyl-L-alanine amidase</fullName>
    </submittedName>
</protein>
<reference evidence="6 7" key="1">
    <citation type="submission" date="2018-06" db="EMBL/GenBank/DDBJ databases">
        <title>Genomic Encyclopedia of Archaeal and Bacterial Type Strains, Phase II (KMG-II): from individual species to whole genera.</title>
        <authorList>
            <person name="Goeker M."/>
        </authorList>
    </citation>
    <scope>NUCLEOTIDE SEQUENCE [LARGE SCALE GENOMIC DNA]</scope>
    <source>
        <strain evidence="6 7">KACC 16626</strain>
    </source>
</reference>
<evidence type="ECO:0000256" key="2">
    <source>
        <dbReference type="ARBA" id="ARBA00023316"/>
    </source>
</evidence>
<evidence type="ECO:0000259" key="5">
    <source>
        <dbReference type="PROSITE" id="PS51781"/>
    </source>
</evidence>
<dbReference type="PROSITE" id="PS51272">
    <property type="entry name" value="SLH"/>
    <property type="match status" value="1"/>
</dbReference>
<feature type="signal peptide" evidence="3">
    <location>
        <begin position="1"/>
        <end position="27"/>
    </location>
</feature>
<evidence type="ECO:0000313" key="6">
    <source>
        <dbReference type="EMBL" id="PYF07587.1"/>
    </source>
</evidence>
<keyword evidence="7" id="KW-1185">Reference proteome</keyword>
<feature type="chain" id="PRO_5039562093" evidence="3">
    <location>
        <begin position="28"/>
        <end position="557"/>
    </location>
</feature>
<keyword evidence="2" id="KW-0961">Cell wall biogenesis/degradation</keyword>
<dbReference type="CDD" id="cd02696">
    <property type="entry name" value="MurNAc-LAA"/>
    <property type="match status" value="1"/>
</dbReference>
<dbReference type="RefSeq" id="WP_107932586.1">
    <property type="nucleotide sequence ID" value="NZ_PYWJ01000003.1"/>
</dbReference>
<keyword evidence="1" id="KW-0378">Hydrolase</keyword>
<feature type="domain" description="SLH" evidence="4">
    <location>
        <begin position="27"/>
        <end position="93"/>
    </location>
</feature>
<dbReference type="Pfam" id="PF00395">
    <property type="entry name" value="SLH"/>
    <property type="match status" value="1"/>
</dbReference>
<dbReference type="Gene3D" id="2.30.30.40">
    <property type="entry name" value="SH3 Domains"/>
    <property type="match status" value="2"/>
</dbReference>
<dbReference type="PANTHER" id="PTHR30404">
    <property type="entry name" value="N-ACETYLMURAMOYL-L-ALANINE AMIDASE"/>
    <property type="match status" value="1"/>
</dbReference>
<dbReference type="OrthoDB" id="9806267at2"/>
<proteinExistence type="predicted"/>
<dbReference type="InterPro" id="IPR003646">
    <property type="entry name" value="SH3-like_bac-type"/>
</dbReference>
<evidence type="ECO:0000256" key="3">
    <source>
        <dbReference type="SAM" id="SignalP"/>
    </source>
</evidence>
<organism evidence="6 7">
    <name type="scientific">Ureibacillus chungkukjangi</name>
    <dbReference type="NCBI Taxonomy" id="1202712"/>
    <lineage>
        <taxon>Bacteria</taxon>
        <taxon>Bacillati</taxon>
        <taxon>Bacillota</taxon>
        <taxon>Bacilli</taxon>
        <taxon>Bacillales</taxon>
        <taxon>Caryophanaceae</taxon>
        <taxon>Ureibacillus</taxon>
    </lineage>
</organism>
<dbReference type="Proteomes" id="UP000247416">
    <property type="component" value="Unassembled WGS sequence"/>
</dbReference>
<dbReference type="Pfam" id="PF08239">
    <property type="entry name" value="SH3_3"/>
    <property type="match status" value="2"/>
</dbReference>
<dbReference type="SUPFAM" id="SSF53187">
    <property type="entry name" value="Zn-dependent exopeptidases"/>
    <property type="match status" value="1"/>
</dbReference>
<dbReference type="Pfam" id="PF01520">
    <property type="entry name" value="Amidase_3"/>
    <property type="match status" value="1"/>
</dbReference>
<dbReference type="SMART" id="SM00646">
    <property type="entry name" value="Ami_3"/>
    <property type="match status" value="1"/>
</dbReference>
<dbReference type="PANTHER" id="PTHR30404:SF0">
    <property type="entry name" value="N-ACETYLMURAMOYL-L-ALANINE AMIDASE AMIC"/>
    <property type="match status" value="1"/>
</dbReference>
<feature type="domain" description="SH3b" evidence="5">
    <location>
        <begin position="304"/>
        <end position="369"/>
    </location>
</feature>
<dbReference type="InterPro" id="IPR002508">
    <property type="entry name" value="MurNAc-LAA_cat"/>
</dbReference>
<dbReference type="InterPro" id="IPR050695">
    <property type="entry name" value="N-acetylmuramoyl_amidase_3"/>
</dbReference>
<sequence length="557" mass="60538">MTKRKIVCMLLALCLAIPMFGTQTTSAAPVFADVPSTHEAYEAINYVKNAGLAGGYNEGGQLLFKPSHLVTRSQATIMLLNALGVEKIKSTKSSYSDVISGSGLSEFVETATKMNLLVEKSTDRKFYPYLAVSLKDASLIISKAYNLDVEKYSTYSLPFKGISASDPYYKYISTLYHLGVIDDSFAQLSNKNVNRGQFSILIARAAQKFEPPVQGISAPEDAKVIGKVNITVDNLNVRSSATSSISTNIVGKVNKGTTFNVYEDSNGWLKVSYDGVFAYVSKQYAQYITGEVSKPETPKPPDTITTGTVGKATVNGLQVRSGAGTNFSSIGVLNKGDEVAVQSISNYWAKVSFNNKEGYVHKSYLKLLNQSGSAVKNRIIVIDPGHGGKDPGAIAESATEKAIVLKVANQVKQKLEANGAKVVMTRSGDTYPSLQDRVKIADNNYGEVFVSIHVNSASSSSAKGTETYYSVSSGDMFEEDIKLATYINNQIVNNAKMTNRGVKKEAFYVINNMIIPSVLVELGFISNNEDRAKLVNDQYVSIFADSIYKGIVEYYNK</sequence>
<dbReference type="EMBL" id="QJTJ01000004">
    <property type="protein sequence ID" value="PYF07587.1"/>
    <property type="molecule type" value="Genomic_DNA"/>
</dbReference>
<gene>
    <name evidence="6" type="ORF">BJ095_10495</name>
</gene>
<dbReference type="SMART" id="SM00287">
    <property type="entry name" value="SH3b"/>
    <property type="match status" value="2"/>
</dbReference>
<dbReference type="GO" id="GO:0008745">
    <property type="term" value="F:N-acetylmuramoyl-L-alanine amidase activity"/>
    <property type="evidence" value="ECO:0007669"/>
    <property type="project" value="InterPro"/>
</dbReference>
<keyword evidence="3" id="KW-0732">Signal</keyword>
<accession>A0A318TUP2</accession>
<comment type="caution">
    <text evidence="6">The sequence shown here is derived from an EMBL/GenBank/DDBJ whole genome shotgun (WGS) entry which is preliminary data.</text>
</comment>
<dbReference type="GO" id="GO:0030288">
    <property type="term" value="C:outer membrane-bounded periplasmic space"/>
    <property type="evidence" value="ECO:0007669"/>
    <property type="project" value="TreeGrafter"/>
</dbReference>
<evidence type="ECO:0000313" key="7">
    <source>
        <dbReference type="Proteomes" id="UP000247416"/>
    </source>
</evidence>
<dbReference type="AlphaFoldDB" id="A0A318TUP2"/>
<dbReference type="GO" id="GO:0071555">
    <property type="term" value="P:cell wall organization"/>
    <property type="evidence" value="ECO:0007669"/>
    <property type="project" value="UniProtKB-KW"/>
</dbReference>
<dbReference type="Gene3D" id="3.40.630.40">
    <property type="entry name" value="Zn-dependent exopeptidases"/>
    <property type="match status" value="1"/>
</dbReference>
<dbReference type="PROSITE" id="PS51781">
    <property type="entry name" value="SH3B"/>
    <property type="match status" value="2"/>
</dbReference>
<evidence type="ECO:0000259" key="4">
    <source>
        <dbReference type="PROSITE" id="PS51272"/>
    </source>
</evidence>
<evidence type="ECO:0000256" key="1">
    <source>
        <dbReference type="ARBA" id="ARBA00022801"/>
    </source>
</evidence>
<name>A0A318TUP2_9BACL</name>
<feature type="domain" description="SH3b" evidence="5">
    <location>
        <begin position="225"/>
        <end position="289"/>
    </location>
</feature>
<dbReference type="GO" id="GO:0009253">
    <property type="term" value="P:peptidoglycan catabolic process"/>
    <property type="evidence" value="ECO:0007669"/>
    <property type="project" value="InterPro"/>
</dbReference>
<dbReference type="InterPro" id="IPR001119">
    <property type="entry name" value="SLH_dom"/>
</dbReference>